<keyword evidence="9" id="KW-0496">Mitochondrion</keyword>
<keyword evidence="7" id="KW-0732">Signal</keyword>
<dbReference type="Proteomes" id="UP000290189">
    <property type="component" value="Unassembled WGS sequence"/>
</dbReference>
<evidence type="ECO:0000256" key="2">
    <source>
        <dbReference type="ARBA" id="ARBA00022630"/>
    </source>
</evidence>
<feature type="region of interest" description="Disordered" evidence="5">
    <location>
        <begin position="305"/>
        <end position="332"/>
    </location>
</feature>
<dbReference type="SUPFAM" id="SSF51905">
    <property type="entry name" value="FAD/NAD(P)-binding domain"/>
    <property type="match status" value="1"/>
</dbReference>
<dbReference type="GO" id="GO:0004174">
    <property type="term" value="F:electron-transferring-flavoprotein dehydrogenase activity"/>
    <property type="evidence" value="ECO:0007669"/>
    <property type="project" value="TreeGrafter"/>
</dbReference>
<evidence type="ECO:0000256" key="7">
    <source>
        <dbReference type="SAM" id="SignalP"/>
    </source>
</evidence>
<gene>
    <name evidence="9" type="ORF">PLBR_LOCUS2281</name>
</gene>
<dbReference type="InterPro" id="IPR036188">
    <property type="entry name" value="FAD/NAD-bd_sf"/>
</dbReference>
<evidence type="ECO:0000256" key="4">
    <source>
        <dbReference type="ARBA" id="ARBA00023002"/>
    </source>
</evidence>
<reference evidence="9 10" key="1">
    <citation type="submission" date="2018-03" db="EMBL/GenBank/DDBJ databases">
        <authorList>
            <person name="Fogelqvist J."/>
        </authorList>
    </citation>
    <scope>NUCLEOTIDE SEQUENCE [LARGE SCALE GENOMIC DNA]</scope>
</reference>
<evidence type="ECO:0000256" key="6">
    <source>
        <dbReference type="SAM" id="Phobius"/>
    </source>
</evidence>
<dbReference type="AlphaFoldDB" id="A0A3P3Y4H9"/>
<evidence type="ECO:0000259" key="8">
    <source>
        <dbReference type="Pfam" id="PF07992"/>
    </source>
</evidence>
<dbReference type="GO" id="GO:0005737">
    <property type="term" value="C:cytoplasm"/>
    <property type="evidence" value="ECO:0007669"/>
    <property type="project" value="TreeGrafter"/>
</dbReference>
<organism evidence="9 10">
    <name type="scientific">Plasmodiophora brassicae</name>
    <name type="common">Clubroot disease agent</name>
    <dbReference type="NCBI Taxonomy" id="37360"/>
    <lineage>
        <taxon>Eukaryota</taxon>
        <taxon>Sar</taxon>
        <taxon>Rhizaria</taxon>
        <taxon>Endomyxa</taxon>
        <taxon>Phytomyxea</taxon>
        <taxon>Plasmodiophorida</taxon>
        <taxon>Plasmodiophoridae</taxon>
        <taxon>Plasmodiophora</taxon>
    </lineage>
</organism>
<dbReference type="GO" id="GO:0050660">
    <property type="term" value="F:flavin adenine dinucleotide binding"/>
    <property type="evidence" value="ECO:0007669"/>
    <property type="project" value="TreeGrafter"/>
</dbReference>
<sequence>MVVAGTLVVLLAVAALDVVTGAAVKRGLSGADDHLPTNLKRMRPDLVDLPVVNETALPDDAGGLDEIPMTEDDLEEWEIRQEIAVKCALARQTGESSWITPDDVFTFNARQSQALLRYFNKDLFDIPDRAMGSLEATLDDQDVHWHRAFAALDVSVNDASRPGTLINALDVDPSTQPIRLVIQLFYEHGHDVLTGNTSLPIAVARLSDRHRAKRAIHVLVRLQASCKASREHGSMLYEAIRCRNYHLVPLLLDQPLSLNPWNERGPDGEHPIELLERTSDLDVDRDAEFAQDLLVCFMLPDGADGTDDGEGEQDGATSVDSDGDDVEGPLTPSDRLRIAADRITFTPSISSDSSAECAICTMADKKTVLVVGGGYGGITVAQLLDNDFNVFVIDRKDYFLHTVGALRAAVMPNFAHNVILPYAKALKNGTVVSGEVARVDGPSIQLKGNDTAITADFVVIATGSSYAFPEDSTPTAYQDARIMYSKAVQALAPDERVLVVGGGPAGCELAGEIKAHYPQKSVTLVSRGVKLIGADYPDKLSSKIKATMESMGIVVKTGVAAECAPRPGPDVEADAKPVKVPLSNGEIVEVDRIFFCIGYARANKSCFEHTMPVSETGHIKVNEYLQVEGQTHVFAIGDCCNADKYEFTFLATKMAHIAAQNIKALAREKPMSTKYSRFKPSSLIFVSLGSSLGASVIGGCTWGNFVTRTIKSKQLLCPVYASALNVEYPDSKEVDIPKPDAFLPEKRNLPQSVLKALRPGPST</sequence>
<dbReference type="Gene3D" id="3.50.50.100">
    <property type="match status" value="1"/>
</dbReference>
<evidence type="ECO:0000256" key="3">
    <source>
        <dbReference type="ARBA" id="ARBA00022827"/>
    </source>
</evidence>
<protein>
    <recommendedName>
        <fullName evidence="8">FAD/NAD(P)-binding domain-containing protein</fullName>
    </recommendedName>
</protein>
<keyword evidence="2" id="KW-0285">Flavoprotein</keyword>
<comment type="similarity">
    <text evidence="1">Belongs to the FAD-dependent oxidoreductase family.</text>
</comment>
<keyword evidence="3" id="KW-0274">FAD</keyword>
<dbReference type="PRINTS" id="PR00368">
    <property type="entry name" value="FADPNR"/>
</dbReference>
<keyword evidence="6" id="KW-0812">Transmembrane</keyword>
<keyword evidence="6" id="KW-1133">Transmembrane helix</keyword>
<feature type="signal peptide" evidence="7">
    <location>
        <begin position="1"/>
        <end position="21"/>
    </location>
</feature>
<geneLocation type="mitochondrion" evidence="9"/>
<evidence type="ECO:0000256" key="5">
    <source>
        <dbReference type="SAM" id="MobiDB-lite"/>
    </source>
</evidence>
<dbReference type="EMBL" id="OVEO01000003">
    <property type="protein sequence ID" value="SPQ95066.1"/>
    <property type="molecule type" value="Genomic_DNA"/>
</dbReference>
<proteinExistence type="inferred from homology"/>
<accession>A0A3P3Y4H9</accession>
<name>A0A3P3Y4H9_PLABS</name>
<feature type="domain" description="FAD/NAD(P)-binding" evidence="8">
    <location>
        <begin position="367"/>
        <end position="649"/>
    </location>
</feature>
<dbReference type="PANTHER" id="PTHR43735">
    <property type="entry name" value="APOPTOSIS-INDUCING FACTOR 1"/>
    <property type="match status" value="1"/>
</dbReference>
<dbReference type="Pfam" id="PF07992">
    <property type="entry name" value="Pyr_redox_2"/>
    <property type="match status" value="1"/>
</dbReference>
<keyword evidence="4" id="KW-0560">Oxidoreductase</keyword>
<keyword evidence="6" id="KW-0472">Membrane</keyword>
<feature type="transmembrane region" description="Helical" evidence="6">
    <location>
        <begin position="683"/>
        <end position="705"/>
    </location>
</feature>
<evidence type="ECO:0000313" key="9">
    <source>
        <dbReference type="EMBL" id="SPQ95066.1"/>
    </source>
</evidence>
<dbReference type="InterPro" id="IPR023753">
    <property type="entry name" value="FAD/NAD-binding_dom"/>
</dbReference>
<evidence type="ECO:0000313" key="10">
    <source>
        <dbReference type="Proteomes" id="UP000290189"/>
    </source>
</evidence>
<feature type="chain" id="PRO_5018016615" description="FAD/NAD(P)-binding domain-containing protein" evidence="7">
    <location>
        <begin position="22"/>
        <end position="763"/>
    </location>
</feature>
<evidence type="ECO:0000256" key="1">
    <source>
        <dbReference type="ARBA" id="ARBA00006442"/>
    </source>
</evidence>
<dbReference type="PANTHER" id="PTHR43735:SF3">
    <property type="entry name" value="FERROPTOSIS SUPPRESSOR PROTEIN 1"/>
    <property type="match status" value="1"/>
</dbReference>